<reference evidence="1" key="1">
    <citation type="journal article" date="2020" name="Ecol. Evol.">
        <title>Genome structure and content of the rice root-knot nematode (Meloidogyne graminicola).</title>
        <authorList>
            <person name="Phan N.T."/>
            <person name="Danchin E.G.J."/>
            <person name="Klopp C."/>
            <person name="Perfus-Barbeoch L."/>
            <person name="Kozlowski D.K."/>
            <person name="Koutsovoulos G.D."/>
            <person name="Lopez-Roques C."/>
            <person name="Bouchez O."/>
            <person name="Zahm M."/>
            <person name="Besnard G."/>
            <person name="Bellafiore S."/>
        </authorList>
    </citation>
    <scope>NUCLEOTIDE SEQUENCE</scope>
    <source>
        <strain evidence="1">VN-18</strain>
    </source>
</reference>
<organism evidence="1 2">
    <name type="scientific">Meloidogyne graminicola</name>
    <dbReference type="NCBI Taxonomy" id="189291"/>
    <lineage>
        <taxon>Eukaryota</taxon>
        <taxon>Metazoa</taxon>
        <taxon>Ecdysozoa</taxon>
        <taxon>Nematoda</taxon>
        <taxon>Chromadorea</taxon>
        <taxon>Rhabditida</taxon>
        <taxon>Tylenchina</taxon>
        <taxon>Tylenchomorpha</taxon>
        <taxon>Tylenchoidea</taxon>
        <taxon>Meloidogynidae</taxon>
        <taxon>Meloidogyninae</taxon>
        <taxon>Meloidogyne</taxon>
    </lineage>
</organism>
<evidence type="ECO:0000313" key="2">
    <source>
        <dbReference type="Proteomes" id="UP000605970"/>
    </source>
</evidence>
<accession>A0A8S9ZAI6</accession>
<name>A0A8S9ZAI6_9BILA</name>
<dbReference type="EMBL" id="JABEBT010000235">
    <property type="protein sequence ID" value="KAF7623516.1"/>
    <property type="molecule type" value="Genomic_DNA"/>
</dbReference>
<proteinExistence type="predicted"/>
<keyword evidence="2" id="KW-1185">Reference proteome</keyword>
<dbReference type="AlphaFoldDB" id="A0A8S9ZAI6"/>
<gene>
    <name evidence="1" type="ORF">Mgra_00010183</name>
</gene>
<comment type="caution">
    <text evidence="1">The sequence shown here is derived from an EMBL/GenBank/DDBJ whole genome shotgun (WGS) entry which is preliminary data.</text>
</comment>
<protein>
    <submittedName>
        <fullName evidence="1">Uncharacterized protein</fullName>
    </submittedName>
</protein>
<sequence>MAKLFFKIKSEAENLKKRPGLNKLLRQLAGQNRYRKRAYIENFISYRKACINNDYYWLSNLDKLRKRIKGKRRYASNMVSMKDNEK</sequence>
<evidence type="ECO:0000313" key="1">
    <source>
        <dbReference type="EMBL" id="KAF7623516.1"/>
    </source>
</evidence>
<dbReference type="Proteomes" id="UP000605970">
    <property type="component" value="Unassembled WGS sequence"/>
</dbReference>